<evidence type="ECO:0000256" key="1">
    <source>
        <dbReference type="SAM" id="MobiDB-lite"/>
    </source>
</evidence>
<protein>
    <submittedName>
        <fullName evidence="2">Uncharacterized protein</fullName>
    </submittedName>
</protein>
<proteinExistence type="predicted"/>
<dbReference type="EMBL" id="SPNW01000087">
    <property type="protein sequence ID" value="TIA86194.1"/>
    <property type="molecule type" value="Genomic_DNA"/>
</dbReference>
<feature type="compositionally biased region" description="Polar residues" evidence="1">
    <location>
        <begin position="545"/>
        <end position="554"/>
    </location>
</feature>
<dbReference type="OrthoDB" id="5548448at2759"/>
<name>A0A4T0FG51_9BASI</name>
<organism evidence="2 3">
    <name type="scientific">Wallemia hederae</name>
    <dbReference type="NCBI Taxonomy" id="1540922"/>
    <lineage>
        <taxon>Eukaryota</taxon>
        <taxon>Fungi</taxon>
        <taxon>Dikarya</taxon>
        <taxon>Basidiomycota</taxon>
        <taxon>Wallemiomycotina</taxon>
        <taxon>Wallemiomycetes</taxon>
        <taxon>Wallemiales</taxon>
        <taxon>Wallemiaceae</taxon>
        <taxon>Wallemia</taxon>
    </lineage>
</organism>
<feature type="region of interest" description="Disordered" evidence="1">
    <location>
        <begin position="477"/>
        <end position="558"/>
    </location>
</feature>
<comment type="caution">
    <text evidence="2">The sequence shown here is derived from an EMBL/GenBank/DDBJ whole genome shotgun (WGS) entry which is preliminary data.</text>
</comment>
<keyword evidence="3" id="KW-1185">Reference proteome</keyword>
<feature type="region of interest" description="Disordered" evidence="1">
    <location>
        <begin position="1"/>
        <end position="33"/>
    </location>
</feature>
<gene>
    <name evidence="2" type="ORF">E3P99_03765</name>
</gene>
<feature type="region of interest" description="Disordered" evidence="1">
    <location>
        <begin position="184"/>
        <end position="218"/>
    </location>
</feature>
<dbReference type="Proteomes" id="UP000310189">
    <property type="component" value="Unassembled WGS sequence"/>
</dbReference>
<sequence>MPALNFSRGVDDEQLSRKYNTPDPVSHDTQDSNTAYEKAYRTRLAATGNWMPTETYLSRPYNVYNLSPLSKLTYTVAASDISRRSGPAVIAPAINFRELEVSLKNFISSRHYVPKQLIEVQLNLGIPHALPGTIVIYVVCPSLIAADGTSVLTAGDMQVSYNVNPQSEEEVWTEKKKARAMRALERFTEDQRRKQAREDRLNRSQEDNSDRRKRNTRVERRIEAQMKEWLPDKPTLEEKYPARTSVFALLPRHNAFERDPKDDPTKSKWPILLEGAADNQVVQIVKEWMGWRLNAVWSQHDLHVNHEIVDSFAENTWWYSELHDVRPQRPHEFSICWSPPLESDDIKELDITIPQAQVQKLARSYRGDQPDEEDVPRLLPRIKEVLIRNTGLQLDKWIPTKATVLGITIDFSQKKKIKINPAVQVSRDNDWDNEKETLEEFRMANVFRWLVTAFAQGKKQAELDYFWSTKHPDLDERPRVIKHEPGVRERHGFKKPKGVGEDLKPKSSSSRRKSKTAEQGAAASAEKGVAGTSKQGKARQDTRTSESTSPSKRNPQVLKITAIAMDGAIARIEQACRQFSHPATRQQGENELLAINEALSPSDIPAFTTAVLHHSQEYYAHFHLLTLLISTLSPQSNPELSQHLLNYILSDKKVPVYVSVKAHLALVKASSLEHLVLILNNIKDSSPAAAVGLSRAILEEQHINLDEDNEPQTKSFEDNVLPLLSNVVLQSLSLSHDNDVMKYTVPALEALLTYRNDQNDLIYNTATDSMHISVLNQLARPEVLQLIVSVNTHENETLGFMIRKVLNAIFSSSHPSNKDEWTLSLMQYLDGADSLDISTKLSCHKSLLQSRNLDVILSNKGEEYINKLFQLGSASLSQSGEAFADFLACWLSILGALESNRVAVPKEMCTQVAEGWLDIKASPLDNTQEDAEDELDDVETEMKVILEPLAQLSRMNSLPILATVTNKMNTYNTIIETSGCLSDSNYDRLQTLVLFAGTLIADEGIGETPMIPSQILADEQVVSGLASLVGTMAKLTMLFSSSIDLSPNVAGIIWKSFWARYLRSYGLTQSLSLHSLQAINNAGFYNDLQKVIEHSLLKWKSEEDVIDGLADTIQCLPLLPAMIDYGRIIDIVLSNMQDWPYRLDKKLVRSCGTYISKMDRTSDHTNRYKSRILYFISNMFKVIDDPGFVANSQRHPYITNVKMGLNALVGLSETLDPYTYLETVYFIKDVSSQLIPVVQQHYKARIDIQMDILLIFYSVIHNMDLGLDFDEATMRTLPQTHVSPILNMWFEYYMSLKFERGMDDSDEFSEGVEAITKLLRDLASVDGNSSDVNNDKNFSTFVVTYLNPIFNVSQTILPSNLALQSESIGLICSLLRSYPHTVNTHLSMSGDNFFNVTLLNTFNQSITSQWNASYALIDGIESYLKHSADKRNGANVLSQIIAIPLNAILMRLVTSRTLKQRMLKFLHTILNREDTHLWLNRNLILSTITTNLGCPESSKAAVNASLQSALMPGLDLPTYRTVLNELCTHIANLRRSS</sequence>
<evidence type="ECO:0000313" key="2">
    <source>
        <dbReference type="EMBL" id="TIA86194.1"/>
    </source>
</evidence>
<feature type="compositionally biased region" description="Basic and acidic residues" evidence="1">
    <location>
        <begin position="477"/>
        <end position="490"/>
    </location>
</feature>
<reference evidence="2 3" key="1">
    <citation type="submission" date="2019-03" db="EMBL/GenBank/DDBJ databases">
        <title>Sequencing 23 genomes of Wallemia ichthyophaga.</title>
        <authorList>
            <person name="Gostincar C."/>
        </authorList>
    </citation>
    <scope>NUCLEOTIDE SEQUENCE [LARGE SCALE GENOMIC DNA]</scope>
    <source>
        <strain evidence="2 3">EXF-5753</strain>
    </source>
</reference>
<accession>A0A4T0FG51</accession>
<evidence type="ECO:0000313" key="3">
    <source>
        <dbReference type="Proteomes" id="UP000310189"/>
    </source>
</evidence>